<organism evidence="6 7">
    <name type="scientific">Chitinophaga ginsengisoli</name>
    <dbReference type="NCBI Taxonomy" id="363837"/>
    <lineage>
        <taxon>Bacteria</taxon>
        <taxon>Pseudomonadati</taxon>
        <taxon>Bacteroidota</taxon>
        <taxon>Chitinophagia</taxon>
        <taxon>Chitinophagales</taxon>
        <taxon>Chitinophagaceae</taxon>
        <taxon>Chitinophaga</taxon>
    </lineage>
</organism>
<evidence type="ECO:0000256" key="1">
    <source>
        <dbReference type="ARBA" id="ARBA00006926"/>
    </source>
</evidence>
<dbReference type="SUPFAM" id="SSF52833">
    <property type="entry name" value="Thioredoxin-like"/>
    <property type="match status" value="1"/>
</dbReference>
<keyword evidence="2 5" id="KW-0575">Peroxidase</keyword>
<dbReference type="AlphaFoldDB" id="A0A2P8GNY1"/>
<dbReference type="Gene3D" id="3.40.30.10">
    <property type="entry name" value="Glutaredoxin"/>
    <property type="match status" value="1"/>
</dbReference>
<dbReference type="InterPro" id="IPR036249">
    <property type="entry name" value="Thioredoxin-like_sf"/>
</dbReference>
<proteinExistence type="inferred from homology"/>
<keyword evidence="7" id="KW-1185">Reference proteome</keyword>
<evidence type="ECO:0000313" key="7">
    <source>
        <dbReference type="Proteomes" id="UP000240978"/>
    </source>
</evidence>
<accession>A0A2P8GNY1</accession>
<sequence>MLTIFTITLNFNYMTLKTLLISILLFMKSGAIYDFKVDGVDGGKINFADYKGKKILIVNTASMCGNTPQYAELEKLYKKYEKNLVIIGFPANNFGSQEPGTNAEIHEFCTKKYAVTFPMAAKISVKGDDIHPIYKWLLAESKAKHLEPSEVQWNFQKYLLDEKGNLVAVFSPKTQPLSPEVTAAIEKKY</sequence>
<dbReference type="EMBL" id="PYGK01000001">
    <property type="protein sequence ID" value="PSL35666.1"/>
    <property type="molecule type" value="Genomic_DNA"/>
</dbReference>
<comment type="caution">
    <text evidence="6">The sequence shown here is derived from an EMBL/GenBank/DDBJ whole genome shotgun (WGS) entry which is preliminary data.</text>
</comment>
<keyword evidence="3 5" id="KW-0560">Oxidoreductase</keyword>
<dbReference type="GO" id="GO:0034599">
    <property type="term" value="P:cellular response to oxidative stress"/>
    <property type="evidence" value="ECO:0007669"/>
    <property type="project" value="TreeGrafter"/>
</dbReference>
<dbReference type="PIRSF" id="PIRSF000303">
    <property type="entry name" value="Glutathion_perox"/>
    <property type="match status" value="1"/>
</dbReference>
<dbReference type="PROSITE" id="PS00460">
    <property type="entry name" value="GLUTATHIONE_PEROXID_1"/>
    <property type="match status" value="1"/>
</dbReference>
<dbReference type="Pfam" id="PF00255">
    <property type="entry name" value="GSHPx"/>
    <property type="match status" value="1"/>
</dbReference>
<dbReference type="Proteomes" id="UP000240978">
    <property type="component" value="Unassembled WGS sequence"/>
</dbReference>
<evidence type="ECO:0000256" key="4">
    <source>
        <dbReference type="PIRSR" id="PIRSR000303-1"/>
    </source>
</evidence>
<dbReference type="GO" id="GO:0004601">
    <property type="term" value="F:peroxidase activity"/>
    <property type="evidence" value="ECO:0007669"/>
    <property type="project" value="UniProtKB-KW"/>
</dbReference>
<comment type="similarity">
    <text evidence="1 5">Belongs to the glutathione peroxidase family.</text>
</comment>
<evidence type="ECO:0000256" key="3">
    <source>
        <dbReference type="ARBA" id="ARBA00023002"/>
    </source>
</evidence>
<dbReference type="PRINTS" id="PR01011">
    <property type="entry name" value="GLUTPROXDASE"/>
</dbReference>
<dbReference type="PROSITE" id="PS51355">
    <property type="entry name" value="GLUTATHIONE_PEROXID_3"/>
    <property type="match status" value="1"/>
</dbReference>
<reference evidence="6 7" key="1">
    <citation type="submission" date="2018-03" db="EMBL/GenBank/DDBJ databases">
        <title>Genomic Encyclopedia of Archaeal and Bacterial Type Strains, Phase II (KMG-II): from individual species to whole genera.</title>
        <authorList>
            <person name="Goeker M."/>
        </authorList>
    </citation>
    <scope>NUCLEOTIDE SEQUENCE [LARGE SCALE GENOMIC DNA]</scope>
    <source>
        <strain evidence="6 7">DSM 18107</strain>
    </source>
</reference>
<dbReference type="InterPro" id="IPR029759">
    <property type="entry name" value="GPX_AS"/>
</dbReference>
<gene>
    <name evidence="6" type="ORF">CLV42_101428</name>
</gene>
<evidence type="ECO:0000256" key="5">
    <source>
        <dbReference type="RuleBase" id="RU000499"/>
    </source>
</evidence>
<evidence type="ECO:0000313" key="6">
    <source>
        <dbReference type="EMBL" id="PSL35666.1"/>
    </source>
</evidence>
<name>A0A2P8GNY1_9BACT</name>
<dbReference type="CDD" id="cd00340">
    <property type="entry name" value="GSH_Peroxidase"/>
    <property type="match status" value="1"/>
</dbReference>
<dbReference type="PANTHER" id="PTHR11592:SF78">
    <property type="entry name" value="GLUTATHIONE PEROXIDASE"/>
    <property type="match status" value="1"/>
</dbReference>
<dbReference type="InterPro" id="IPR000889">
    <property type="entry name" value="Glutathione_peroxidase"/>
</dbReference>
<protein>
    <recommendedName>
        <fullName evidence="5">Glutathione peroxidase</fullName>
    </recommendedName>
</protein>
<dbReference type="PANTHER" id="PTHR11592">
    <property type="entry name" value="GLUTATHIONE PEROXIDASE"/>
    <property type="match status" value="1"/>
</dbReference>
<feature type="active site" evidence="4">
    <location>
        <position position="64"/>
    </location>
</feature>
<evidence type="ECO:0000256" key="2">
    <source>
        <dbReference type="ARBA" id="ARBA00022559"/>
    </source>
</evidence>
<dbReference type="FunFam" id="3.40.30.10:FF:000010">
    <property type="entry name" value="Glutathione peroxidase"/>
    <property type="match status" value="1"/>
</dbReference>